<evidence type="ECO:0000313" key="2">
    <source>
        <dbReference type="Proteomes" id="UP000629287"/>
    </source>
</evidence>
<proteinExistence type="predicted"/>
<dbReference type="EMBL" id="JADBGF010000001">
    <property type="protein sequence ID" value="MBE1602969.1"/>
    <property type="molecule type" value="Genomic_DNA"/>
</dbReference>
<reference evidence="1 2" key="1">
    <citation type="submission" date="2020-10" db="EMBL/GenBank/DDBJ databases">
        <title>Sequencing the genomes of 1000 actinobacteria strains.</title>
        <authorList>
            <person name="Klenk H.-P."/>
        </authorList>
    </citation>
    <scope>NUCLEOTIDE SEQUENCE [LARGE SCALE GENOMIC DNA]</scope>
    <source>
        <strain evidence="1 2">DSM 41803</strain>
    </source>
</reference>
<keyword evidence="2" id="KW-1185">Reference proteome</keyword>
<protein>
    <submittedName>
        <fullName evidence="1">Uncharacterized protein</fullName>
    </submittedName>
</protein>
<gene>
    <name evidence="1" type="ORF">H4687_009098</name>
</gene>
<dbReference type="Proteomes" id="UP000629287">
    <property type="component" value="Unassembled WGS sequence"/>
</dbReference>
<organism evidence="1 2">
    <name type="scientific">Streptomyces stelliscabiei</name>
    <dbReference type="NCBI Taxonomy" id="146820"/>
    <lineage>
        <taxon>Bacteria</taxon>
        <taxon>Bacillati</taxon>
        <taxon>Actinomycetota</taxon>
        <taxon>Actinomycetes</taxon>
        <taxon>Kitasatosporales</taxon>
        <taxon>Streptomycetaceae</taxon>
        <taxon>Streptomyces</taxon>
    </lineage>
</organism>
<dbReference type="AlphaFoldDB" id="A0A8I0PHX1"/>
<accession>A0A8I0PHX1</accession>
<evidence type="ECO:0000313" key="1">
    <source>
        <dbReference type="EMBL" id="MBE1602969.1"/>
    </source>
</evidence>
<comment type="caution">
    <text evidence="1">The sequence shown here is derived from an EMBL/GenBank/DDBJ whole genome shotgun (WGS) entry which is preliminary data.</text>
</comment>
<sequence length="73" mass="8117">MRVRPRAKTWGASAATVDHRVFVRWVWETGTPGDQCRQECDEGELVEGVEFGRPDLGVDGAVEAAQREFRGKG</sequence>
<name>A0A8I0PHX1_9ACTN</name>